<sequence>MCDTRARPATQHDRRSLDRQFDSSTAQLAIAEGMKKDTAALHRAGTSNASYELTKSDRAMAGGREDYLAFWKRVPSPQSPPPMQPPTTRQAASPAGTRGPRLKDLSNSSPHGNGKNDSKQGSRDGGPLDSSLDANKQQTSNSCKKRRASISIPRGLGNGAARILASDEPERNNLPQPPSPKQILALVRAYCDLPEVDRQRSEQAQLIQDMTGYAMAQAQTLRPVNSDFLVNIQPTVREMEKQKKIDVEETRNATNCEVRKDKRGLYEYFDDCGDRVCPEEYSRRYNAMLATKKRRRLASQATAISQVQGDITQQTSSTSTPESKRVDDSMDMSTSMDESTIDEDVTPSRKDDPCEESGKGVQVVPGGDDIDGRGGIVGEKGTTHPLLGGLPPSTDPRIIMARKKLFQKFDEALSEYSTEVLKIERPRGKDSSSL</sequence>
<comment type="caution">
    <text evidence="2">The sequence shown here is derived from an EMBL/GenBank/DDBJ whole genome shotgun (WGS) entry which is preliminary data.</text>
</comment>
<dbReference type="eggNOG" id="ENOG502SXEU">
    <property type="taxonomic scope" value="Eukaryota"/>
</dbReference>
<dbReference type="EMBL" id="AGNL01000200">
    <property type="protein sequence ID" value="EJK77944.1"/>
    <property type="molecule type" value="Genomic_DNA"/>
</dbReference>
<reference evidence="2 3" key="1">
    <citation type="journal article" date="2012" name="Genome Biol.">
        <title>Genome and low-iron response of an oceanic diatom adapted to chronic iron limitation.</title>
        <authorList>
            <person name="Lommer M."/>
            <person name="Specht M."/>
            <person name="Roy A.S."/>
            <person name="Kraemer L."/>
            <person name="Andreson R."/>
            <person name="Gutowska M.A."/>
            <person name="Wolf J."/>
            <person name="Bergner S.V."/>
            <person name="Schilhabel M.B."/>
            <person name="Klostermeier U.C."/>
            <person name="Beiko R.G."/>
            <person name="Rosenstiel P."/>
            <person name="Hippler M."/>
            <person name="Laroche J."/>
        </authorList>
    </citation>
    <scope>NUCLEOTIDE SEQUENCE [LARGE SCALE GENOMIC DNA]</scope>
    <source>
        <strain evidence="2 3">CCMP1005</strain>
    </source>
</reference>
<evidence type="ECO:0000256" key="1">
    <source>
        <dbReference type="SAM" id="MobiDB-lite"/>
    </source>
</evidence>
<feature type="compositionally biased region" description="Polar residues" evidence="1">
    <location>
        <begin position="300"/>
        <end position="311"/>
    </location>
</feature>
<feature type="region of interest" description="Disordered" evidence="1">
    <location>
        <begin position="71"/>
        <end position="154"/>
    </location>
</feature>
<organism evidence="2 3">
    <name type="scientific">Thalassiosira oceanica</name>
    <name type="common">Marine diatom</name>
    <dbReference type="NCBI Taxonomy" id="159749"/>
    <lineage>
        <taxon>Eukaryota</taxon>
        <taxon>Sar</taxon>
        <taxon>Stramenopiles</taxon>
        <taxon>Ochrophyta</taxon>
        <taxon>Bacillariophyta</taxon>
        <taxon>Coscinodiscophyceae</taxon>
        <taxon>Thalassiosirophycidae</taxon>
        <taxon>Thalassiosirales</taxon>
        <taxon>Thalassiosiraceae</taxon>
        <taxon>Thalassiosira</taxon>
    </lineage>
</organism>
<gene>
    <name evidence="2" type="ORF">THAOC_00188</name>
</gene>
<protein>
    <submittedName>
        <fullName evidence="2">Uncharacterized protein</fullName>
    </submittedName>
</protein>
<accession>K3W4H4</accession>
<name>K3W4H4_THAOC</name>
<feature type="region of interest" description="Disordered" evidence="1">
    <location>
        <begin position="300"/>
        <end position="394"/>
    </location>
</feature>
<dbReference type="AlphaFoldDB" id="K3W4H4"/>
<feature type="compositionally biased region" description="Polar residues" evidence="1">
    <location>
        <begin position="132"/>
        <end position="142"/>
    </location>
</feature>
<evidence type="ECO:0000313" key="2">
    <source>
        <dbReference type="EMBL" id="EJK77944.1"/>
    </source>
</evidence>
<feature type="compositionally biased region" description="Basic and acidic residues" evidence="1">
    <location>
        <begin position="346"/>
        <end position="358"/>
    </location>
</feature>
<feature type="compositionally biased region" description="Basic and acidic residues" evidence="1">
    <location>
        <begin position="1"/>
        <end position="21"/>
    </location>
</feature>
<dbReference type="Proteomes" id="UP000266841">
    <property type="component" value="Unassembled WGS sequence"/>
</dbReference>
<proteinExistence type="predicted"/>
<feature type="region of interest" description="Disordered" evidence="1">
    <location>
        <begin position="1"/>
        <end position="22"/>
    </location>
</feature>
<evidence type="ECO:0000313" key="3">
    <source>
        <dbReference type="Proteomes" id="UP000266841"/>
    </source>
</evidence>
<keyword evidence="3" id="KW-1185">Reference proteome</keyword>